<proteinExistence type="predicted"/>
<dbReference type="Pfam" id="PF11174">
    <property type="entry name" value="DUF2970"/>
    <property type="match status" value="1"/>
</dbReference>
<keyword evidence="1" id="KW-0472">Membrane</keyword>
<feature type="transmembrane region" description="Helical" evidence="1">
    <location>
        <begin position="42"/>
        <end position="67"/>
    </location>
</feature>
<keyword evidence="3" id="KW-1185">Reference proteome</keyword>
<evidence type="ECO:0000256" key="1">
    <source>
        <dbReference type="SAM" id="Phobius"/>
    </source>
</evidence>
<evidence type="ECO:0000313" key="2">
    <source>
        <dbReference type="EMBL" id="MDR7150335.1"/>
    </source>
</evidence>
<keyword evidence="1" id="KW-0812">Transmembrane</keyword>
<protein>
    <recommendedName>
        <fullName evidence="4">DUF2970 domain-containing protein</fullName>
    </recommendedName>
</protein>
<dbReference type="EMBL" id="JAVDWU010000004">
    <property type="protein sequence ID" value="MDR7150335.1"/>
    <property type="molecule type" value="Genomic_DNA"/>
</dbReference>
<name>A0ABU1WM10_9BURK</name>
<reference evidence="2 3" key="1">
    <citation type="submission" date="2023-07" db="EMBL/GenBank/DDBJ databases">
        <title>Sorghum-associated microbial communities from plants grown in Nebraska, USA.</title>
        <authorList>
            <person name="Schachtman D."/>
        </authorList>
    </citation>
    <scope>NUCLEOTIDE SEQUENCE [LARGE SCALE GENOMIC DNA]</scope>
    <source>
        <strain evidence="2 3">4249</strain>
    </source>
</reference>
<gene>
    <name evidence="2" type="ORF">J2W49_002293</name>
</gene>
<keyword evidence="1" id="KW-1133">Transmembrane helix</keyword>
<organism evidence="2 3">
    <name type="scientific">Hydrogenophaga palleronii</name>
    <dbReference type="NCBI Taxonomy" id="65655"/>
    <lineage>
        <taxon>Bacteria</taxon>
        <taxon>Pseudomonadati</taxon>
        <taxon>Pseudomonadota</taxon>
        <taxon>Betaproteobacteria</taxon>
        <taxon>Burkholderiales</taxon>
        <taxon>Comamonadaceae</taxon>
        <taxon>Hydrogenophaga</taxon>
    </lineage>
</organism>
<sequence length="73" mass="7992">MNQPIHKRKGSWTGTVKAVLWGFLGVRRNADYQDDIAKLNPLHIIAVGVLMAFLFVLGLIFLVNWVVASGSAG</sequence>
<dbReference type="InterPro" id="IPR021344">
    <property type="entry name" value="DUF2970"/>
</dbReference>
<accession>A0ABU1WM10</accession>
<evidence type="ECO:0008006" key="4">
    <source>
        <dbReference type="Google" id="ProtNLM"/>
    </source>
</evidence>
<comment type="caution">
    <text evidence="2">The sequence shown here is derived from an EMBL/GenBank/DDBJ whole genome shotgun (WGS) entry which is preliminary data.</text>
</comment>
<evidence type="ECO:0000313" key="3">
    <source>
        <dbReference type="Proteomes" id="UP001265700"/>
    </source>
</evidence>
<dbReference type="Proteomes" id="UP001265700">
    <property type="component" value="Unassembled WGS sequence"/>
</dbReference>
<dbReference type="RefSeq" id="WP_310315731.1">
    <property type="nucleotide sequence ID" value="NZ_JAVDWU010000004.1"/>
</dbReference>